<gene>
    <name evidence="8" type="ORF">G210_4058</name>
</gene>
<dbReference type="InterPro" id="IPR000889">
    <property type="entry name" value="Glutathione_peroxidase"/>
</dbReference>
<evidence type="ECO:0000313" key="8">
    <source>
        <dbReference type="EMBL" id="EMG45741.1"/>
    </source>
</evidence>
<dbReference type="SUPFAM" id="SSF52833">
    <property type="entry name" value="Thioredoxin-like"/>
    <property type="match status" value="1"/>
</dbReference>
<evidence type="ECO:0000313" key="9">
    <source>
        <dbReference type="Proteomes" id="UP000011777"/>
    </source>
</evidence>
<keyword evidence="9" id="KW-1185">Reference proteome</keyword>
<name>M3IHF4_CANMX</name>
<keyword evidence="2 7" id="KW-0575">Peroxidase</keyword>
<evidence type="ECO:0000256" key="7">
    <source>
        <dbReference type="RuleBase" id="RU000499"/>
    </source>
</evidence>
<dbReference type="HOGENOM" id="CLU_029507_3_3_1"/>
<proteinExistence type="inferred from homology"/>
<evidence type="ECO:0000256" key="2">
    <source>
        <dbReference type="ARBA" id="ARBA00022559"/>
    </source>
</evidence>
<dbReference type="FunFam" id="3.40.30.10:FF:000010">
    <property type="entry name" value="Glutathione peroxidase"/>
    <property type="match status" value="1"/>
</dbReference>
<dbReference type="PRINTS" id="PR01011">
    <property type="entry name" value="GLUTPROXDASE"/>
</dbReference>
<dbReference type="OrthoDB" id="446890at2759"/>
<keyword evidence="3" id="KW-0049">Antioxidant</keyword>
<evidence type="ECO:0000256" key="3">
    <source>
        <dbReference type="ARBA" id="ARBA00022862"/>
    </source>
</evidence>
<dbReference type="PANTHER" id="PTHR11592">
    <property type="entry name" value="GLUTATHIONE PEROXIDASE"/>
    <property type="match status" value="1"/>
</dbReference>
<evidence type="ECO:0000256" key="4">
    <source>
        <dbReference type="ARBA" id="ARBA00023002"/>
    </source>
</evidence>
<comment type="caution">
    <text evidence="8">The sequence shown here is derived from an EMBL/GenBank/DDBJ whole genome shotgun (WGS) entry which is preliminary data.</text>
</comment>
<dbReference type="Proteomes" id="UP000011777">
    <property type="component" value="Unassembled WGS sequence"/>
</dbReference>
<dbReference type="STRING" id="1245528.M3IHF4"/>
<dbReference type="CDD" id="cd00340">
    <property type="entry name" value="GSH_Peroxidase"/>
    <property type="match status" value="1"/>
</dbReference>
<dbReference type="PROSITE" id="PS51355">
    <property type="entry name" value="GLUTATHIONE_PEROXID_3"/>
    <property type="match status" value="1"/>
</dbReference>
<dbReference type="Gene3D" id="3.40.30.10">
    <property type="entry name" value="Glutaredoxin"/>
    <property type="match status" value="1"/>
</dbReference>
<keyword evidence="4 7" id="KW-0560">Oxidoreductase</keyword>
<dbReference type="eggNOG" id="KOG1651">
    <property type="taxonomic scope" value="Eukaryota"/>
</dbReference>
<dbReference type="OMA" id="KYGNVVI"/>
<dbReference type="PROSITE" id="PS00763">
    <property type="entry name" value="GLUTATHIONE_PEROXID_2"/>
    <property type="match status" value="1"/>
</dbReference>
<comment type="similarity">
    <text evidence="1 7">Belongs to the glutathione peroxidase family.</text>
</comment>
<evidence type="ECO:0000256" key="5">
    <source>
        <dbReference type="ARBA" id="ARBA00023284"/>
    </source>
</evidence>
<protein>
    <recommendedName>
        <fullName evidence="7">Glutathione peroxidase</fullName>
    </recommendedName>
</protein>
<dbReference type="GO" id="GO:0140824">
    <property type="term" value="F:thioredoxin-dependent peroxiredoxin activity"/>
    <property type="evidence" value="ECO:0007669"/>
    <property type="project" value="UniProtKB-EC"/>
</dbReference>
<dbReference type="PANTHER" id="PTHR11592:SF78">
    <property type="entry name" value="GLUTATHIONE PEROXIDASE"/>
    <property type="match status" value="1"/>
</dbReference>
<comment type="catalytic activity">
    <reaction evidence="6">
        <text>a hydroperoxide + [thioredoxin]-dithiol = an alcohol + [thioredoxin]-disulfide + H2O</text>
        <dbReference type="Rhea" id="RHEA:62620"/>
        <dbReference type="Rhea" id="RHEA-COMP:10698"/>
        <dbReference type="Rhea" id="RHEA-COMP:10700"/>
        <dbReference type="ChEBI" id="CHEBI:15377"/>
        <dbReference type="ChEBI" id="CHEBI:29950"/>
        <dbReference type="ChEBI" id="CHEBI:30879"/>
        <dbReference type="ChEBI" id="CHEBI:35924"/>
        <dbReference type="ChEBI" id="CHEBI:50058"/>
        <dbReference type="EC" id="1.11.1.24"/>
    </reaction>
</comment>
<keyword evidence="5" id="KW-0676">Redox-active center</keyword>
<dbReference type="InterPro" id="IPR029760">
    <property type="entry name" value="GPX_CS"/>
</dbReference>
<dbReference type="GO" id="GO:0034599">
    <property type="term" value="P:cellular response to oxidative stress"/>
    <property type="evidence" value="ECO:0007669"/>
    <property type="project" value="TreeGrafter"/>
</dbReference>
<dbReference type="AlphaFoldDB" id="M3IHF4"/>
<dbReference type="Pfam" id="PF00255">
    <property type="entry name" value="GSHPx"/>
    <property type="match status" value="1"/>
</dbReference>
<dbReference type="InterPro" id="IPR036249">
    <property type="entry name" value="Thioredoxin-like_sf"/>
</dbReference>
<evidence type="ECO:0000256" key="1">
    <source>
        <dbReference type="ARBA" id="ARBA00006926"/>
    </source>
</evidence>
<organism evidence="8 9">
    <name type="scientific">Candida maltosa (strain Xu316)</name>
    <name type="common">Yeast</name>
    <dbReference type="NCBI Taxonomy" id="1245528"/>
    <lineage>
        <taxon>Eukaryota</taxon>
        <taxon>Fungi</taxon>
        <taxon>Dikarya</taxon>
        <taxon>Ascomycota</taxon>
        <taxon>Saccharomycotina</taxon>
        <taxon>Pichiomycetes</taxon>
        <taxon>Debaryomycetaceae</taxon>
        <taxon>Candida/Lodderomyces clade</taxon>
        <taxon>Candida</taxon>
    </lineage>
</organism>
<sequence length="223" mass="25915">MAKNNAEEVWKSLEESFSQINAKFSELYPRLDIAEKPTRESTKEFDSDESTLSPVGQLLHLSKPKFYNLCPLDNKLEPFPFDQLKGKVVLIVNVASFCGFSFQYKGLEQINRKYSDQPFVLLGFPCNQFLWQEPQSNEKILTKCKARYDVSFPILNKIHVNGDDADPVYKYLKEKKEGLWGTKRVKWNFEKFLIDKDGNVVARYSTFTRPVTIIPKIEELLNK</sequence>
<dbReference type="EMBL" id="AOGT01002341">
    <property type="protein sequence ID" value="EMG45741.1"/>
    <property type="molecule type" value="Genomic_DNA"/>
</dbReference>
<accession>M3IHF4</accession>
<reference evidence="8 9" key="1">
    <citation type="submission" date="2013-02" db="EMBL/GenBank/DDBJ databases">
        <title>Genome sequence of Candida maltosa Xu316, a potential industrial strain for xylitol and ethanol production.</title>
        <authorList>
            <person name="Yu J."/>
            <person name="Wang Q."/>
            <person name="Geng X."/>
            <person name="Bao W."/>
            <person name="He P."/>
            <person name="Cai J."/>
        </authorList>
    </citation>
    <scope>NUCLEOTIDE SEQUENCE [LARGE SCALE GENOMIC DNA]</scope>
    <source>
        <strain evidence="9">Xu316</strain>
    </source>
</reference>
<evidence type="ECO:0000256" key="6">
    <source>
        <dbReference type="ARBA" id="ARBA00049091"/>
    </source>
</evidence>